<evidence type="ECO:0000259" key="4">
    <source>
        <dbReference type="Pfam" id="PF07987"/>
    </source>
</evidence>
<evidence type="ECO:0000256" key="1">
    <source>
        <dbReference type="SAM" id="MobiDB-lite"/>
    </source>
</evidence>
<comment type="caution">
    <text evidence="5">The sequence shown here is derived from an EMBL/GenBank/DDBJ whole genome shotgun (WGS) entry which is preliminary data.</text>
</comment>
<organism evidence="5 6">
    <name type="scientific">Micromonospora endolithica</name>
    <dbReference type="NCBI Taxonomy" id="230091"/>
    <lineage>
        <taxon>Bacteria</taxon>
        <taxon>Bacillati</taxon>
        <taxon>Actinomycetota</taxon>
        <taxon>Actinomycetes</taxon>
        <taxon>Micromonosporales</taxon>
        <taxon>Micromonosporaceae</taxon>
        <taxon>Micromonospora</taxon>
    </lineage>
</organism>
<dbReference type="Proteomes" id="UP000281726">
    <property type="component" value="Unassembled WGS sequence"/>
</dbReference>
<dbReference type="Pfam" id="PF07987">
    <property type="entry name" value="DUF1775"/>
    <property type="match status" value="1"/>
</dbReference>
<proteinExistence type="predicted"/>
<dbReference type="AlphaFoldDB" id="A0A3A9ZQB1"/>
<feature type="transmembrane region" description="Helical" evidence="2">
    <location>
        <begin position="203"/>
        <end position="223"/>
    </location>
</feature>
<keyword evidence="2" id="KW-1133">Transmembrane helix</keyword>
<dbReference type="Gene3D" id="2.60.40.2230">
    <property type="entry name" value="Uncharacterised protein YcnI-like PF07987, DUF1775"/>
    <property type="match status" value="1"/>
</dbReference>
<dbReference type="EMBL" id="RBAK01000001">
    <property type="protein sequence ID" value="RKN50365.1"/>
    <property type="molecule type" value="Genomic_DNA"/>
</dbReference>
<feature type="compositionally biased region" description="Low complexity" evidence="1">
    <location>
        <begin position="143"/>
        <end position="189"/>
    </location>
</feature>
<keyword evidence="2" id="KW-0472">Membrane</keyword>
<reference evidence="5 6" key="1">
    <citation type="journal article" date="2004" name="Syst. Appl. Microbiol.">
        <title>Cryptoendolithic actinomycetes from antarctic sandstone rock samples: Micromonospora endolithica sp. nov. and two isolates related to Micromonospora coerulea Jensen 1932.</title>
        <authorList>
            <person name="Hirsch P."/>
            <person name="Mevs U."/>
            <person name="Kroppenstedt R.M."/>
            <person name="Schumann P."/>
            <person name="Stackebrandt E."/>
        </authorList>
    </citation>
    <scope>NUCLEOTIDE SEQUENCE [LARGE SCALE GENOMIC DNA]</scope>
    <source>
        <strain evidence="5 6">JCM 12677</strain>
    </source>
</reference>
<keyword evidence="2" id="KW-0812">Transmembrane</keyword>
<keyword evidence="6" id="KW-1185">Reference proteome</keyword>
<keyword evidence="3" id="KW-0732">Signal</keyword>
<gene>
    <name evidence="5" type="ORF">D7223_00715</name>
</gene>
<protein>
    <submittedName>
        <fullName evidence="5">DUF1775 domain-containing protein</fullName>
    </submittedName>
</protein>
<evidence type="ECO:0000256" key="2">
    <source>
        <dbReference type="SAM" id="Phobius"/>
    </source>
</evidence>
<dbReference type="InterPro" id="IPR012533">
    <property type="entry name" value="YcnI-copper_dom"/>
</dbReference>
<evidence type="ECO:0000256" key="3">
    <source>
        <dbReference type="SAM" id="SignalP"/>
    </source>
</evidence>
<evidence type="ECO:0000313" key="5">
    <source>
        <dbReference type="EMBL" id="RKN50365.1"/>
    </source>
</evidence>
<dbReference type="InterPro" id="IPR038507">
    <property type="entry name" value="YcnI-like_sf"/>
</dbReference>
<feature type="domain" description="YncI copper-binding" evidence="4">
    <location>
        <begin position="94"/>
        <end position="157"/>
    </location>
</feature>
<dbReference type="OrthoDB" id="3296726at2"/>
<feature type="chain" id="PRO_5039266904" evidence="3">
    <location>
        <begin position="21"/>
        <end position="230"/>
    </location>
</feature>
<evidence type="ECO:0000313" key="6">
    <source>
        <dbReference type="Proteomes" id="UP000281726"/>
    </source>
</evidence>
<dbReference type="RefSeq" id="WP_120723714.1">
    <property type="nucleotide sequence ID" value="NZ_RBAK01000001.1"/>
</dbReference>
<accession>A0A3A9ZQB1</accession>
<feature type="signal peptide" evidence="3">
    <location>
        <begin position="1"/>
        <end position="20"/>
    </location>
</feature>
<feature type="region of interest" description="Disordered" evidence="1">
    <location>
        <begin position="143"/>
        <end position="193"/>
    </location>
</feature>
<name>A0A3A9ZQB1_9ACTN</name>
<sequence length="230" mass="22845">MKRLLTGVVAAVAATTAAVAVGAPAWAHTKVTVAPARAGASNALVTVNAEAESDSAGVASVQVYLPDGITPGDVTLIAAPKGWKLGSVAGDSYTVAGPALAVGDDAEHRIRVRQLPDAPQISFKILQTYSDGRVDRWIEVPSAANPEPANSAPTVKLAAAPAGSTAPTTPASPTPTTAPATDAPVTALPSPAAGSDAGTNGGLWIGLGTALAILAAAGAALYLRQRRHRA</sequence>